<feature type="domain" description="VTT" evidence="7">
    <location>
        <begin position="44"/>
        <end position="168"/>
    </location>
</feature>
<dbReference type="InterPro" id="IPR051311">
    <property type="entry name" value="DedA_domain"/>
</dbReference>
<evidence type="ECO:0000313" key="10">
    <source>
        <dbReference type="EMBL" id="CAB4997988.1"/>
    </source>
</evidence>
<evidence type="ECO:0000256" key="6">
    <source>
        <dbReference type="SAM" id="Phobius"/>
    </source>
</evidence>
<dbReference type="PANTHER" id="PTHR42709:SF6">
    <property type="entry name" value="UNDECAPRENYL PHOSPHATE TRANSPORTER A"/>
    <property type="match status" value="1"/>
</dbReference>
<name>A0A6J7J1Y4_9ZZZZ</name>
<dbReference type="EMBL" id="CAEZYR010000223">
    <property type="protein sequence ID" value="CAB4775408.1"/>
    <property type="molecule type" value="Genomic_DNA"/>
</dbReference>
<proteinExistence type="predicted"/>
<comment type="subcellular location">
    <subcellularLocation>
        <location evidence="1">Cell membrane</location>
        <topology evidence="1">Multi-pass membrane protein</topology>
    </subcellularLocation>
</comment>
<protein>
    <submittedName>
        <fullName evidence="9">Unannotated protein</fullName>
    </submittedName>
</protein>
<feature type="transmembrane region" description="Helical" evidence="6">
    <location>
        <begin position="184"/>
        <end position="203"/>
    </location>
</feature>
<evidence type="ECO:0000313" key="8">
    <source>
        <dbReference type="EMBL" id="CAB4775408.1"/>
    </source>
</evidence>
<evidence type="ECO:0000259" key="7">
    <source>
        <dbReference type="Pfam" id="PF09335"/>
    </source>
</evidence>
<dbReference type="AlphaFoldDB" id="A0A6J7J1Y4"/>
<dbReference type="PANTHER" id="PTHR42709">
    <property type="entry name" value="ALKALINE PHOSPHATASE LIKE PROTEIN"/>
    <property type="match status" value="1"/>
</dbReference>
<keyword evidence="2" id="KW-1003">Cell membrane</keyword>
<dbReference type="EMBL" id="CAFBOS010000081">
    <property type="protein sequence ID" value="CAB4997988.1"/>
    <property type="molecule type" value="Genomic_DNA"/>
</dbReference>
<dbReference type="Pfam" id="PF09335">
    <property type="entry name" value="VTT_dom"/>
    <property type="match status" value="1"/>
</dbReference>
<reference evidence="9" key="1">
    <citation type="submission" date="2020-05" db="EMBL/GenBank/DDBJ databases">
        <authorList>
            <person name="Chiriac C."/>
            <person name="Salcher M."/>
            <person name="Ghai R."/>
            <person name="Kavagutti S V."/>
        </authorList>
    </citation>
    <scope>NUCLEOTIDE SEQUENCE</scope>
</reference>
<feature type="transmembrane region" description="Helical" evidence="6">
    <location>
        <begin position="64"/>
        <end position="85"/>
    </location>
</feature>
<evidence type="ECO:0000256" key="2">
    <source>
        <dbReference type="ARBA" id="ARBA00022475"/>
    </source>
</evidence>
<gene>
    <name evidence="8" type="ORF">UFOPK2754_03336</name>
    <name evidence="9" type="ORF">UFOPK3543_02978</name>
    <name evidence="10" type="ORF">UFOPK3967_01452</name>
</gene>
<keyword evidence="5 6" id="KW-0472">Membrane</keyword>
<keyword evidence="4 6" id="KW-1133">Transmembrane helix</keyword>
<feature type="transmembrane region" description="Helical" evidence="6">
    <location>
        <begin position="149"/>
        <end position="172"/>
    </location>
</feature>
<keyword evidence="3 6" id="KW-0812">Transmembrane</keyword>
<accession>A0A6J7J1Y4</accession>
<dbReference type="InterPro" id="IPR032816">
    <property type="entry name" value="VTT_dom"/>
</dbReference>
<sequence length="214" mass="23187">MLYAAFLSGWFDNLDTWLKDFSDTSWLPLVILALALLDSVVPIVPGETMVIIGGVAAGTGEQNLAVVILAGALGAFIGDNLAYLLGRRASGFLRRTLFRGEKGERRILWAEEQLRLRGGLLLITARFIPGGRTVVTVSSGITHRPRPWFMGWAALAAVIWASYAALLGFFGGKAFEDDHTKACLVAFASAISVTVIIEVVRWVRAKHRGLAPHA</sequence>
<evidence type="ECO:0000256" key="1">
    <source>
        <dbReference type="ARBA" id="ARBA00004651"/>
    </source>
</evidence>
<organism evidence="9">
    <name type="scientific">freshwater metagenome</name>
    <dbReference type="NCBI Taxonomy" id="449393"/>
    <lineage>
        <taxon>unclassified sequences</taxon>
        <taxon>metagenomes</taxon>
        <taxon>ecological metagenomes</taxon>
    </lineage>
</organism>
<dbReference type="EMBL" id="CAFBMH010000182">
    <property type="protein sequence ID" value="CAB4936532.1"/>
    <property type="molecule type" value="Genomic_DNA"/>
</dbReference>
<evidence type="ECO:0000256" key="3">
    <source>
        <dbReference type="ARBA" id="ARBA00022692"/>
    </source>
</evidence>
<feature type="transmembrane region" description="Helical" evidence="6">
    <location>
        <begin position="26"/>
        <end position="44"/>
    </location>
</feature>
<evidence type="ECO:0000313" key="9">
    <source>
        <dbReference type="EMBL" id="CAB4936532.1"/>
    </source>
</evidence>
<dbReference type="GO" id="GO:0005886">
    <property type="term" value="C:plasma membrane"/>
    <property type="evidence" value="ECO:0007669"/>
    <property type="project" value="UniProtKB-SubCell"/>
</dbReference>
<evidence type="ECO:0000256" key="5">
    <source>
        <dbReference type="ARBA" id="ARBA00023136"/>
    </source>
</evidence>
<evidence type="ECO:0000256" key="4">
    <source>
        <dbReference type="ARBA" id="ARBA00022989"/>
    </source>
</evidence>